<dbReference type="InterPro" id="IPR032675">
    <property type="entry name" value="LRR_dom_sf"/>
</dbReference>
<dbReference type="PRINTS" id="PR00364">
    <property type="entry name" value="DISEASERSIST"/>
</dbReference>
<evidence type="ECO:0000259" key="10">
    <source>
        <dbReference type="Pfam" id="PF23559"/>
    </source>
</evidence>
<dbReference type="SUPFAM" id="SSF52540">
    <property type="entry name" value="P-loop containing nucleoside triphosphate hydrolases"/>
    <property type="match status" value="1"/>
</dbReference>
<evidence type="ECO:0000256" key="2">
    <source>
        <dbReference type="ARBA" id="ARBA00022614"/>
    </source>
</evidence>
<evidence type="ECO:0000256" key="4">
    <source>
        <dbReference type="ARBA" id="ARBA00022741"/>
    </source>
</evidence>
<dbReference type="FunFam" id="3.40.50.300:FF:001091">
    <property type="entry name" value="Probable disease resistance protein At1g61300"/>
    <property type="match status" value="1"/>
</dbReference>
<feature type="domain" description="Disease resistance protein At4g27190-like leucine-rich repeats" evidence="9">
    <location>
        <begin position="725"/>
        <end position="848"/>
    </location>
</feature>
<gene>
    <name evidence="11" type="ORF">SLEP1_g4935</name>
</gene>
<evidence type="ECO:0000256" key="7">
    <source>
        <dbReference type="SAM" id="Coils"/>
    </source>
</evidence>
<dbReference type="PANTHER" id="PTHR33463:SF187">
    <property type="entry name" value="AND NB-ARC DOMAIN DISEASE RESISTANCE PROTEIN, PUTATIVE-RELATED"/>
    <property type="match status" value="1"/>
</dbReference>
<dbReference type="GO" id="GO:0005524">
    <property type="term" value="F:ATP binding"/>
    <property type="evidence" value="ECO:0007669"/>
    <property type="project" value="UniProtKB-KW"/>
</dbReference>
<dbReference type="InterPro" id="IPR050905">
    <property type="entry name" value="Plant_NBS-LRR"/>
</dbReference>
<evidence type="ECO:0000256" key="3">
    <source>
        <dbReference type="ARBA" id="ARBA00022737"/>
    </source>
</evidence>
<dbReference type="InterPro" id="IPR042197">
    <property type="entry name" value="Apaf_helical"/>
</dbReference>
<keyword evidence="6" id="KW-0067">ATP-binding</keyword>
<organism evidence="11 12">
    <name type="scientific">Rubroshorea leprosula</name>
    <dbReference type="NCBI Taxonomy" id="152421"/>
    <lineage>
        <taxon>Eukaryota</taxon>
        <taxon>Viridiplantae</taxon>
        <taxon>Streptophyta</taxon>
        <taxon>Embryophyta</taxon>
        <taxon>Tracheophyta</taxon>
        <taxon>Spermatophyta</taxon>
        <taxon>Magnoliopsida</taxon>
        <taxon>eudicotyledons</taxon>
        <taxon>Gunneridae</taxon>
        <taxon>Pentapetalae</taxon>
        <taxon>rosids</taxon>
        <taxon>malvids</taxon>
        <taxon>Malvales</taxon>
        <taxon>Dipterocarpaceae</taxon>
        <taxon>Rubroshorea</taxon>
    </lineage>
</organism>
<evidence type="ECO:0000256" key="5">
    <source>
        <dbReference type="ARBA" id="ARBA00022821"/>
    </source>
</evidence>
<proteinExistence type="inferred from homology"/>
<accession>A0AAV5HZU3</accession>
<dbReference type="PANTHER" id="PTHR33463">
    <property type="entry name" value="NB-ARC DOMAIN-CONTAINING PROTEIN-RELATED"/>
    <property type="match status" value="1"/>
</dbReference>
<feature type="coiled-coil region" evidence="7">
    <location>
        <begin position="34"/>
        <end position="61"/>
    </location>
</feature>
<dbReference type="SUPFAM" id="SSF52058">
    <property type="entry name" value="L domain-like"/>
    <property type="match status" value="1"/>
</dbReference>
<protein>
    <submittedName>
        <fullName evidence="11">Uncharacterized protein</fullName>
    </submittedName>
</protein>
<name>A0AAV5HZU3_9ROSI</name>
<dbReference type="InterPro" id="IPR058922">
    <property type="entry name" value="WHD_DRP"/>
</dbReference>
<dbReference type="Gene3D" id="1.10.8.430">
    <property type="entry name" value="Helical domain of apoptotic protease-activating factors"/>
    <property type="match status" value="1"/>
</dbReference>
<dbReference type="Pfam" id="PF23559">
    <property type="entry name" value="WHD_DRP"/>
    <property type="match status" value="1"/>
</dbReference>
<feature type="domain" description="Disease resistance protein winged helix" evidence="10">
    <location>
        <begin position="395"/>
        <end position="461"/>
    </location>
</feature>
<dbReference type="Gene3D" id="1.10.10.10">
    <property type="entry name" value="Winged helix-like DNA-binding domain superfamily/Winged helix DNA-binding domain"/>
    <property type="match status" value="1"/>
</dbReference>
<dbReference type="Gene3D" id="3.80.10.10">
    <property type="entry name" value="Ribonuclease Inhibitor"/>
    <property type="match status" value="1"/>
</dbReference>
<keyword evidence="12" id="KW-1185">Reference proteome</keyword>
<dbReference type="Pfam" id="PF13855">
    <property type="entry name" value="LRR_8"/>
    <property type="match status" value="1"/>
</dbReference>
<keyword evidence="2" id="KW-0433">Leucine-rich repeat</keyword>
<evidence type="ECO:0000256" key="6">
    <source>
        <dbReference type="ARBA" id="ARBA00022840"/>
    </source>
</evidence>
<evidence type="ECO:0000313" key="11">
    <source>
        <dbReference type="EMBL" id="GKU91004.1"/>
    </source>
</evidence>
<dbReference type="InterPro" id="IPR001611">
    <property type="entry name" value="Leu-rich_rpt"/>
</dbReference>
<dbReference type="InterPro" id="IPR002182">
    <property type="entry name" value="NB-ARC"/>
</dbReference>
<comment type="caution">
    <text evidence="11">The sequence shown here is derived from an EMBL/GenBank/DDBJ whole genome shotgun (WGS) entry which is preliminary data.</text>
</comment>
<dbReference type="Pfam" id="PF00931">
    <property type="entry name" value="NB-ARC"/>
    <property type="match status" value="1"/>
</dbReference>
<dbReference type="GO" id="GO:0006952">
    <property type="term" value="P:defense response"/>
    <property type="evidence" value="ECO:0007669"/>
    <property type="project" value="UniProtKB-KW"/>
</dbReference>
<evidence type="ECO:0000256" key="1">
    <source>
        <dbReference type="ARBA" id="ARBA00008894"/>
    </source>
</evidence>
<dbReference type="InterPro" id="IPR003591">
    <property type="entry name" value="Leu-rich_rpt_typical-subtyp"/>
</dbReference>
<keyword evidence="4" id="KW-0547">Nucleotide-binding</keyword>
<evidence type="ECO:0000313" key="12">
    <source>
        <dbReference type="Proteomes" id="UP001054252"/>
    </source>
</evidence>
<dbReference type="InterPro" id="IPR036388">
    <property type="entry name" value="WH-like_DNA-bd_sf"/>
</dbReference>
<feature type="domain" description="NB-ARC" evidence="8">
    <location>
        <begin position="149"/>
        <end position="308"/>
    </location>
</feature>
<dbReference type="InterPro" id="IPR057135">
    <property type="entry name" value="At4g27190-like_LRR"/>
</dbReference>
<dbReference type="EMBL" id="BPVZ01000004">
    <property type="protein sequence ID" value="GKU91004.1"/>
    <property type="molecule type" value="Genomic_DNA"/>
</dbReference>
<dbReference type="SMART" id="SM00369">
    <property type="entry name" value="LRR_TYP"/>
    <property type="match status" value="4"/>
</dbReference>
<reference evidence="11 12" key="1">
    <citation type="journal article" date="2021" name="Commun. Biol.">
        <title>The genome of Shorea leprosula (Dipterocarpaceae) highlights the ecological relevance of drought in aseasonal tropical rainforests.</title>
        <authorList>
            <person name="Ng K.K.S."/>
            <person name="Kobayashi M.J."/>
            <person name="Fawcett J.A."/>
            <person name="Hatakeyama M."/>
            <person name="Paape T."/>
            <person name="Ng C.H."/>
            <person name="Ang C.C."/>
            <person name="Tnah L.H."/>
            <person name="Lee C.T."/>
            <person name="Nishiyama T."/>
            <person name="Sese J."/>
            <person name="O'Brien M.J."/>
            <person name="Copetti D."/>
            <person name="Mohd Noor M.I."/>
            <person name="Ong R.C."/>
            <person name="Putra M."/>
            <person name="Sireger I.Z."/>
            <person name="Indrioko S."/>
            <person name="Kosugi Y."/>
            <person name="Izuno A."/>
            <person name="Isagi Y."/>
            <person name="Lee S.L."/>
            <person name="Shimizu K.K."/>
        </authorList>
    </citation>
    <scope>NUCLEOTIDE SEQUENCE [LARGE SCALE GENOMIC DNA]</scope>
    <source>
        <strain evidence="11">214</strain>
    </source>
</reference>
<keyword evidence="3" id="KW-0677">Repeat</keyword>
<keyword evidence="7" id="KW-0175">Coiled coil</keyword>
<sequence length="855" mass="97137">MADVVGAIFGALSCICGTPTCNCIDQYRNFNDDVGELRRILDTLTNRKQDIESRIEEAEACAGQMVRREVQDWPKQAQEINVDVRAFLEKVQGVKWYKRACLDKRVCRKIKVVADMIEKGRFPEGLFIERAPAHGNIIPIENLVGEISTKEEIWRYLMGDEVELIGVCGTGGVGKTTIMKNLHNDLQRETRFQKVIWVTVSYPLNIFELQRKVADAMGERLRDNEEVMIRAGALMEIMRRVRFVLILDDVWERFSLSDVGIPVQNGCKVVITSRSVEVCKFLNCQIVEVQSLSQEESLTLFLNEVGHDVLQISGLEKILQLIVKECAGLPLAIVVIAGSMKGVDDIKVWRNALTELQECVKSVKGSEDEIFMRLKFSFDRLPNVEIKNCFLYCSLFQEDYSFKKEELIEGWIDEGLMDGLRSREAAYDRGHAFLDVLEKNSLLERHLKEEIKMHDVVRDMAIRSIDPGVGYMVKAGMKLIEVPNECGWAGDLKKVSLMGNDIAKIPVGLTPKCSTLSTLILSDNPLTEIPKSFFEDMSGLKVLDFSRTHVEVLPSSISELKCLSALRLRECGKLKCLPSLKKLVALKKLDLQWAGIEVVPQGMEMLVNLEYLDLFCLNLREVPTGILSKLSSLQYLATMNNQRSISAKINLEEVARLRKLEILECKFDDMQDFNYLLREFKNFQNFNVYHFRVGTKMGMHAGTNSKCSLIISECDIGEECILLPDKLQHLGIHTCKNIKSSLNKTALLENATELDTCFITDCEEIESVVELDSSFSSSCKPILDKLECLLLWGLPRLWALVRVEGVAMLPYVFSNLKALRIRKCSGMKKLFPLELLQAFQNLSVLMFMNVNKWRR</sequence>
<dbReference type="Gene3D" id="3.40.50.300">
    <property type="entry name" value="P-loop containing nucleotide triphosphate hydrolases"/>
    <property type="match status" value="1"/>
</dbReference>
<evidence type="ECO:0000259" key="8">
    <source>
        <dbReference type="Pfam" id="PF00931"/>
    </source>
</evidence>
<dbReference type="InterPro" id="IPR027417">
    <property type="entry name" value="P-loop_NTPase"/>
</dbReference>
<dbReference type="AlphaFoldDB" id="A0AAV5HZU3"/>
<dbReference type="GO" id="GO:0043531">
    <property type="term" value="F:ADP binding"/>
    <property type="evidence" value="ECO:0007669"/>
    <property type="project" value="InterPro"/>
</dbReference>
<dbReference type="FunFam" id="1.10.10.10:FF:000322">
    <property type="entry name" value="Probable disease resistance protein At1g63360"/>
    <property type="match status" value="1"/>
</dbReference>
<evidence type="ECO:0000259" key="9">
    <source>
        <dbReference type="Pfam" id="PF23247"/>
    </source>
</evidence>
<keyword evidence="5" id="KW-0611">Plant defense</keyword>
<dbReference type="Proteomes" id="UP001054252">
    <property type="component" value="Unassembled WGS sequence"/>
</dbReference>
<dbReference type="Pfam" id="PF23247">
    <property type="entry name" value="LRR_RPS2"/>
    <property type="match status" value="1"/>
</dbReference>
<comment type="similarity">
    <text evidence="1">Belongs to the disease resistance NB-LRR family.</text>
</comment>